<keyword evidence="7" id="KW-1133">Transmembrane helix</keyword>
<dbReference type="InterPro" id="IPR005330">
    <property type="entry name" value="MHYT_dom"/>
</dbReference>
<keyword evidence="4" id="KW-0808">Transferase</keyword>
<evidence type="ECO:0000259" key="8">
    <source>
        <dbReference type="PROSITE" id="PS50109"/>
    </source>
</evidence>
<dbReference type="SUPFAM" id="SSF47384">
    <property type="entry name" value="Homodimeric domain of signal transducing histidine kinase"/>
    <property type="match status" value="1"/>
</dbReference>
<dbReference type="InterPro" id="IPR004358">
    <property type="entry name" value="Sig_transdc_His_kin-like_C"/>
</dbReference>
<evidence type="ECO:0000256" key="6">
    <source>
        <dbReference type="SAM" id="MobiDB-lite"/>
    </source>
</evidence>
<dbReference type="PANTHER" id="PTHR43047">
    <property type="entry name" value="TWO-COMPONENT HISTIDINE PROTEIN KINASE"/>
    <property type="match status" value="1"/>
</dbReference>
<dbReference type="PROSITE" id="PS50924">
    <property type="entry name" value="MHYT"/>
    <property type="match status" value="1"/>
</dbReference>
<keyword evidence="3" id="KW-0597">Phosphoprotein</keyword>
<feature type="compositionally biased region" description="Polar residues" evidence="6">
    <location>
        <begin position="671"/>
        <end position="685"/>
    </location>
</feature>
<feature type="transmembrane region" description="Helical" evidence="7">
    <location>
        <begin position="253"/>
        <end position="275"/>
    </location>
</feature>
<evidence type="ECO:0000256" key="2">
    <source>
        <dbReference type="ARBA" id="ARBA00012438"/>
    </source>
</evidence>
<dbReference type="InterPro" id="IPR003661">
    <property type="entry name" value="HisK_dim/P_dom"/>
</dbReference>
<sequence length="796" mass="88112">MVLPVMPNDTETHQMGTRLEMRWSWELVLISYVVSVLGSYTTTQLMCQVHKSKSRTKSLGWILMASITFGGCAIWSMHFVGMMALDIGIPITFDVGLTIASVVVAVVATFGTFAFEVLWVGGYVQVKDLDKEERGSTMTLVDEETILDMPMIEGSRRWTLSGAFMEDGGYAPSDAMGRPNLDHLLPTPLGTPQAFSNRICGTWALGRFVWTFWETLSARIVFKGLLLGFTVVGMHYTGMMAMRMDAVIVWDGWVVVLSVLDAWFVCVVAFCFMPIEVDLVKQFMFSLIAGAGTPLHAISGYTELIAHTPLTEEQKIYLDCIKTGCYTIQLITNNVLDFAKLERGNAETRARPVELDMRRLAADVVRSCAPVKDEGKCVDVILSVEQSVPLMVFVDEIYVTRIIMNLVSNAVKFTSTGYVLVRILWDRQDGDALVMRVEDTGEGIPESFLGTVFEPFRQADTSLTRKHAGTGLGLSICKQLVQRMSGTVHVESTHGLGSAFTIRLPMADETHAELVHTPVRRVSVPTVKPVMWFWCRSERTERLLARIWEGWGYETASVDRRVQTRGAIVWTDIELCRRDPSTLEGLLASMPKLVLVCYDELGSEDAWVTRCDGILLVKRPVIVHVVAAMVEETLVIPNGTAIPDENAPVENGAVFPAGRRRSVSEPIFSSGPDTTPQSGVSGSAQSKDEKGEPGMHKGRILLVEDNVVKSKNSVSRILTKNVPTKSTLRPMGQEALDKTLAQSYDCIPHALPNAHHVWPGIHTTDTSTRRTRGPTLSASEQENTDYCVDCQCISRE</sequence>
<dbReference type="InParanoid" id="A0A0L0HED6"/>
<dbReference type="Pfam" id="PF02518">
    <property type="entry name" value="HATPase_c"/>
    <property type="match status" value="1"/>
</dbReference>
<protein>
    <recommendedName>
        <fullName evidence="2">histidine kinase</fullName>
        <ecNumber evidence="2">2.7.13.3</ecNumber>
    </recommendedName>
</protein>
<dbReference type="InterPro" id="IPR036097">
    <property type="entry name" value="HisK_dim/P_sf"/>
</dbReference>
<dbReference type="PRINTS" id="PR00344">
    <property type="entry name" value="BCTRLSENSOR"/>
</dbReference>
<keyword evidence="11" id="KW-1185">Reference proteome</keyword>
<dbReference type="Proteomes" id="UP000053201">
    <property type="component" value="Unassembled WGS sequence"/>
</dbReference>
<keyword evidence="7" id="KW-0812">Transmembrane</keyword>
<feature type="transmembrane region" description="Helical" evidence="7">
    <location>
        <begin position="97"/>
        <end position="124"/>
    </location>
</feature>
<dbReference type="EMBL" id="KQ257457">
    <property type="protein sequence ID" value="KNC99830.1"/>
    <property type="molecule type" value="Genomic_DNA"/>
</dbReference>
<dbReference type="eggNOG" id="KOG0519">
    <property type="taxonomic scope" value="Eukaryota"/>
</dbReference>
<dbReference type="Gene3D" id="3.30.565.10">
    <property type="entry name" value="Histidine kinase-like ATPase, C-terminal domain"/>
    <property type="match status" value="1"/>
</dbReference>
<dbReference type="VEuPathDB" id="FungiDB:SPPG_09266"/>
<organism evidence="10 11">
    <name type="scientific">Spizellomyces punctatus (strain DAOM BR117)</name>
    <dbReference type="NCBI Taxonomy" id="645134"/>
    <lineage>
        <taxon>Eukaryota</taxon>
        <taxon>Fungi</taxon>
        <taxon>Fungi incertae sedis</taxon>
        <taxon>Chytridiomycota</taxon>
        <taxon>Chytridiomycota incertae sedis</taxon>
        <taxon>Chytridiomycetes</taxon>
        <taxon>Spizellomycetales</taxon>
        <taxon>Spizellomycetaceae</taxon>
        <taxon>Spizellomyces</taxon>
    </lineage>
</organism>
<dbReference type="CDD" id="cd00082">
    <property type="entry name" value="HisKA"/>
    <property type="match status" value="1"/>
</dbReference>
<dbReference type="STRING" id="645134.A0A0L0HED6"/>
<dbReference type="InterPro" id="IPR003594">
    <property type="entry name" value="HATPase_dom"/>
</dbReference>
<feature type="transmembrane region" description="Helical" evidence="7">
    <location>
        <begin position="220"/>
        <end position="241"/>
    </location>
</feature>
<dbReference type="PANTHER" id="PTHR43047:SF66">
    <property type="entry name" value="HISKA"/>
    <property type="match status" value="1"/>
</dbReference>
<evidence type="ECO:0000313" key="10">
    <source>
        <dbReference type="EMBL" id="KNC99830.1"/>
    </source>
</evidence>
<evidence type="ECO:0000256" key="3">
    <source>
        <dbReference type="ARBA" id="ARBA00022553"/>
    </source>
</evidence>
<feature type="transmembrane region" description="Helical" evidence="7">
    <location>
        <begin position="27"/>
        <end position="47"/>
    </location>
</feature>
<dbReference type="InterPro" id="IPR036890">
    <property type="entry name" value="HATPase_C_sf"/>
</dbReference>
<evidence type="ECO:0000256" key="4">
    <source>
        <dbReference type="ARBA" id="ARBA00022679"/>
    </source>
</evidence>
<dbReference type="Gene3D" id="1.10.287.130">
    <property type="match status" value="1"/>
</dbReference>
<dbReference type="InterPro" id="IPR005467">
    <property type="entry name" value="His_kinase_dom"/>
</dbReference>
<evidence type="ECO:0000256" key="7">
    <source>
        <dbReference type="SAM" id="Phobius"/>
    </source>
</evidence>
<dbReference type="SUPFAM" id="SSF55874">
    <property type="entry name" value="ATPase domain of HSP90 chaperone/DNA topoisomerase II/histidine kinase"/>
    <property type="match status" value="1"/>
</dbReference>
<proteinExistence type="predicted"/>
<keyword evidence="7" id="KW-0472">Membrane</keyword>
<dbReference type="GO" id="GO:0005886">
    <property type="term" value="C:plasma membrane"/>
    <property type="evidence" value="ECO:0007669"/>
    <property type="project" value="TreeGrafter"/>
</dbReference>
<dbReference type="GeneID" id="27692391"/>
<accession>A0A0L0HED6</accession>
<dbReference type="OrthoDB" id="2120909at2759"/>
<dbReference type="SMART" id="SM00388">
    <property type="entry name" value="HisKA"/>
    <property type="match status" value="1"/>
</dbReference>
<dbReference type="PROSITE" id="PS50109">
    <property type="entry name" value="HIS_KIN"/>
    <property type="match status" value="1"/>
</dbReference>
<feature type="compositionally biased region" description="Basic and acidic residues" evidence="6">
    <location>
        <begin position="686"/>
        <end position="695"/>
    </location>
</feature>
<dbReference type="EC" id="2.7.13.3" evidence="2"/>
<dbReference type="FunFam" id="3.30.565.10:FF:000010">
    <property type="entry name" value="Sensor histidine kinase RcsC"/>
    <property type="match status" value="1"/>
</dbReference>
<evidence type="ECO:0000313" key="11">
    <source>
        <dbReference type="Proteomes" id="UP000053201"/>
    </source>
</evidence>
<dbReference type="SMART" id="SM00387">
    <property type="entry name" value="HATPase_c"/>
    <property type="match status" value="1"/>
</dbReference>
<feature type="transmembrane region" description="Helical" evidence="7">
    <location>
        <begin position="59"/>
        <end position="85"/>
    </location>
</feature>
<comment type="catalytic activity">
    <reaction evidence="1">
        <text>ATP + protein L-histidine = ADP + protein N-phospho-L-histidine.</text>
        <dbReference type="EC" id="2.7.13.3"/>
    </reaction>
</comment>
<feature type="region of interest" description="Disordered" evidence="6">
    <location>
        <begin position="664"/>
        <end position="695"/>
    </location>
</feature>
<keyword evidence="5" id="KW-0418">Kinase</keyword>
<gene>
    <name evidence="10" type="ORF">SPPG_09266</name>
</gene>
<dbReference type="Pfam" id="PF03707">
    <property type="entry name" value="MHYT"/>
    <property type="match status" value="2"/>
</dbReference>
<evidence type="ECO:0000256" key="5">
    <source>
        <dbReference type="ARBA" id="ARBA00022777"/>
    </source>
</evidence>
<dbReference type="AlphaFoldDB" id="A0A0L0HED6"/>
<feature type="domain" description="MHYT" evidence="9">
    <location>
        <begin position="23"/>
        <end position="245"/>
    </location>
</feature>
<dbReference type="Pfam" id="PF00512">
    <property type="entry name" value="HisKA"/>
    <property type="match status" value="1"/>
</dbReference>
<reference evidence="10 11" key="1">
    <citation type="submission" date="2009-08" db="EMBL/GenBank/DDBJ databases">
        <title>The Genome Sequence of Spizellomyces punctatus strain DAOM BR117.</title>
        <authorList>
            <consortium name="The Broad Institute Genome Sequencing Platform"/>
            <person name="Russ C."/>
            <person name="Cuomo C."/>
            <person name="Shea T."/>
            <person name="Young S.K."/>
            <person name="Zeng Q."/>
            <person name="Koehrsen M."/>
            <person name="Haas B."/>
            <person name="Borodovsky M."/>
            <person name="Guigo R."/>
            <person name="Alvarado L."/>
            <person name="Berlin A."/>
            <person name="Bochicchio J."/>
            <person name="Borenstein D."/>
            <person name="Chapman S."/>
            <person name="Chen Z."/>
            <person name="Engels R."/>
            <person name="Freedman E."/>
            <person name="Gellesch M."/>
            <person name="Goldberg J."/>
            <person name="Griggs A."/>
            <person name="Gujja S."/>
            <person name="Heiman D."/>
            <person name="Hepburn T."/>
            <person name="Howarth C."/>
            <person name="Jen D."/>
            <person name="Larson L."/>
            <person name="Lewis B."/>
            <person name="Mehta T."/>
            <person name="Park D."/>
            <person name="Pearson M."/>
            <person name="Roberts A."/>
            <person name="Saif S."/>
            <person name="Shenoy N."/>
            <person name="Sisk P."/>
            <person name="Stolte C."/>
            <person name="Sykes S."/>
            <person name="Thomson T."/>
            <person name="Walk T."/>
            <person name="White J."/>
            <person name="Yandava C."/>
            <person name="Burger G."/>
            <person name="Gray M.W."/>
            <person name="Holland P.W.H."/>
            <person name="King N."/>
            <person name="Lang F.B.F."/>
            <person name="Roger A.J."/>
            <person name="Ruiz-Trillo I."/>
            <person name="Lander E."/>
            <person name="Nusbaum C."/>
        </authorList>
    </citation>
    <scope>NUCLEOTIDE SEQUENCE [LARGE SCALE GENOMIC DNA]</scope>
    <source>
        <strain evidence="10 11">DAOM BR117</strain>
    </source>
</reference>
<dbReference type="GO" id="GO:0000155">
    <property type="term" value="F:phosphorelay sensor kinase activity"/>
    <property type="evidence" value="ECO:0007669"/>
    <property type="project" value="InterPro"/>
</dbReference>
<dbReference type="CDD" id="cd16922">
    <property type="entry name" value="HATPase_EvgS-ArcB-TorS-like"/>
    <property type="match status" value="1"/>
</dbReference>
<name>A0A0L0HED6_SPIPD</name>
<feature type="domain" description="Histidine kinase" evidence="8">
    <location>
        <begin position="286"/>
        <end position="508"/>
    </location>
</feature>
<evidence type="ECO:0000256" key="1">
    <source>
        <dbReference type="ARBA" id="ARBA00000085"/>
    </source>
</evidence>
<evidence type="ECO:0000259" key="9">
    <source>
        <dbReference type="PROSITE" id="PS50924"/>
    </source>
</evidence>
<dbReference type="GO" id="GO:0009927">
    <property type="term" value="F:histidine phosphotransfer kinase activity"/>
    <property type="evidence" value="ECO:0007669"/>
    <property type="project" value="TreeGrafter"/>
</dbReference>
<dbReference type="RefSeq" id="XP_016607870.1">
    <property type="nucleotide sequence ID" value="XM_016757423.1"/>
</dbReference>